<reference evidence="1" key="1">
    <citation type="journal article" date="2023" name="GigaByte">
        <title>Genome assembly of the bearded iris, Iris pallida Lam.</title>
        <authorList>
            <person name="Bruccoleri R.E."/>
            <person name="Oakeley E.J."/>
            <person name="Faust A.M.E."/>
            <person name="Altorfer M."/>
            <person name="Dessus-Babus S."/>
            <person name="Burckhardt D."/>
            <person name="Oertli M."/>
            <person name="Naumann U."/>
            <person name="Petersen F."/>
            <person name="Wong J."/>
        </authorList>
    </citation>
    <scope>NUCLEOTIDE SEQUENCE</scope>
    <source>
        <strain evidence="1">GSM-AAB239-AS_SAM_17_03QT</strain>
    </source>
</reference>
<gene>
    <name evidence="1" type="ORF">M6B38_276470</name>
</gene>
<comment type="caution">
    <text evidence="1">The sequence shown here is derived from an EMBL/GenBank/DDBJ whole genome shotgun (WGS) entry which is preliminary data.</text>
</comment>
<dbReference type="Proteomes" id="UP001140949">
    <property type="component" value="Unassembled WGS sequence"/>
</dbReference>
<sequence>MLSPLQIHRVFCVCVLYREHRVLRVFVTFVYETCEIMYIHVFT</sequence>
<proteinExistence type="predicted"/>
<evidence type="ECO:0000313" key="1">
    <source>
        <dbReference type="EMBL" id="KAJ6847724.1"/>
    </source>
</evidence>
<name>A0AAX6I4M0_IRIPA</name>
<accession>A0AAX6I4M0</accession>
<keyword evidence="2" id="KW-1185">Reference proteome</keyword>
<dbReference type="AlphaFoldDB" id="A0AAX6I4M0"/>
<dbReference type="EMBL" id="JANAVB010004998">
    <property type="protein sequence ID" value="KAJ6847724.1"/>
    <property type="molecule type" value="Genomic_DNA"/>
</dbReference>
<organism evidence="1 2">
    <name type="scientific">Iris pallida</name>
    <name type="common">Sweet iris</name>
    <dbReference type="NCBI Taxonomy" id="29817"/>
    <lineage>
        <taxon>Eukaryota</taxon>
        <taxon>Viridiplantae</taxon>
        <taxon>Streptophyta</taxon>
        <taxon>Embryophyta</taxon>
        <taxon>Tracheophyta</taxon>
        <taxon>Spermatophyta</taxon>
        <taxon>Magnoliopsida</taxon>
        <taxon>Liliopsida</taxon>
        <taxon>Asparagales</taxon>
        <taxon>Iridaceae</taxon>
        <taxon>Iridoideae</taxon>
        <taxon>Irideae</taxon>
        <taxon>Iris</taxon>
    </lineage>
</organism>
<reference evidence="1" key="2">
    <citation type="submission" date="2023-04" db="EMBL/GenBank/DDBJ databases">
        <authorList>
            <person name="Bruccoleri R.E."/>
            <person name="Oakeley E.J."/>
            <person name="Faust A.-M."/>
            <person name="Dessus-Babus S."/>
            <person name="Altorfer M."/>
            <person name="Burckhardt D."/>
            <person name="Oertli M."/>
            <person name="Naumann U."/>
            <person name="Petersen F."/>
            <person name="Wong J."/>
        </authorList>
    </citation>
    <scope>NUCLEOTIDE SEQUENCE</scope>
    <source>
        <strain evidence="1">GSM-AAB239-AS_SAM_17_03QT</strain>
        <tissue evidence="1">Leaf</tissue>
    </source>
</reference>
<protein>
    <submittedName>
        <fullName evidence="1">Uncharacterized protein</fullName>
    </submittedName>
</protein>
<evidence type="ECO:0000313" key="2">
    <source>
        <dbReference type="Proteomes" id="UP001140949"/>
    </source>
</evidence>